<feature type="transmembrane region" description="Helical" evidence="1">
    <location>
        <begin position="46"/>
        <end position="67"/>
    </location>
</feature>
<evidence type="ECO:0000313" key="2">
    <source>
        <dbReference type="EMBL" id="GEM90091.1"/>
    </source>
</evidence>
<feature type="transmembrane region" description="Helical" evidence="1">
    <location>
        <begin position="74"/>
        <end position="93"/>
    </location>
</feature>
<protein>
    <submittedName>
        <fullName evidence="2">Uncharacterized protein</fullName>
    </submittedName>
</protein>
<comment type="caution">
    <text evidence="2">The sequence shown here is derived from an EMBL/GenBank/DDBJ whole genome shotgun (WGS) entry which is preliminary data.</text>
</comment>
<dbReference type="AlphaFoldDB" id="A0A511RK94"/>
<keyword evidence="1" id="KW-0812">Transmembrane</keyword>
<sequence>MISSHEIAQMVGAIIIYGFFFVLTAGLYAMFYAMGRLFERPWLVKLSYLFAAAEVLSAAGMVATGYLDRFWVNLILFSAVAYLFIPQGMWWVVVNFHAEYEPEEHVH</sequence>
<gene>
    <name evidence="2" type="ORF">ODE01S_15250</name>
</gene>
<dbReference type="EMBL" id="BJXN01000009">
    <property type="protein sequence ID" value="GEM90091.1"/>
    <property type="molecule type" value="Genomic_DNA"/>
</dbReference>
<evidence type="ECO:0000256" key="1">
    <source>
        <dbReference type="SAM" id="Phobius"/>
    </source>
</evidence>
<keyword evidence="1" id="KW-0472">Membrane</keyword>
<proteinExistence type="predicted"/>
<accession>A0A511RK94</accession>
<dbReference type="Proteomes" id="UP000321827">
    <property type="component" value="Unassembled WGS sequence"/>
</dbReference>
<keyword evidence="1" id="KW-1133">Transmembrane helix</keyword>
<reference evidence="2 3" key="1">
    <citation type="submission" date="2019-07" db="EMBL/GenBank/DDBJ databases">
        <title>Whole genome shotgun sequence of Oceanithermus desulfurans NBRC 100063.</title>
        <authorList>
            <person name="Hosoyama A."/>
            <person name="Uohara A."/>
            <person name="Ohji S."/>
            <person name="Ichikawa N."/>
        </authorList>
    </citation>
    <scope>NUCLEOTIDE SEQUENCE [LARGE SCALE GENOMIC DNA]</scope>
    <source>
        <strain evidence="2 3">NBRC 100063</strain>
    </source>
</reference>
<name>A0A511RK94_9DEIN</name>
<feature type="transmembrane region" description="Helical" evidence="1">
    <location>
        <begin position="12"/>
        <end position="34"/>
    </location>
</feature>
<dbReference type="RefSeq" id="WP_147147525.1">
    <property type="nucleotide sequence ID" value="NZ_BJXN01000009.1"/>
</dbReference>
<dbReference type="OrthoDB" id="32711at2"/>
<evidence type="ECO:0000313" key="3">
    <source>
        <dbReference type="Proteomes" id="UP000321827"/>
    </source>
</evidence>
<organism evidence="2 3">
    <name type="scientific">Oceanithermus desulfurans NBRC 100063</name>
    <dbReference type="NCBI Taxonomy" id="1227550"/>
    <lineage>
        <taxon>Bacteria</taxon>
        <taxon>Thermotogati</taxon>
        <taxon>Deinococcota</taxon>
        <taxon>Deinococci</taxon>
        <taxon>Thermales</taxon>
        <taxon>Thermaceae</taxon>
        <taxon>Oceanithermus</taxon>
    </lineage>
</organism>